<reference evidence="3 4" key="1">
    <citation type="submission" date="2018-03" db="EMBL/GenBank/DDBJ databases">
        <title>Genomic Encyclopedia of Archaeal and Bacterial Type Strains, Phase II (KMG-II): from individual species to whole genera.</title>
        <authorList>
            <person name="Goeker M."/>
        </authorList>
    </citation>
    <scope>NUCLEOTIDE SEQUENCE [LARGE SCALE GENOMIC DNA]</scope>
    <source>
        <strain evidence="3 4">ATCC BAA-1496</strain>
    </source>
</reference>
<dbReference type="AlphaFoldDB" id="A0A2T0TYM2"/>
<dbReference type="Proteomes" id="UP000237822">
    <property type="component" value="Unassembled WGS sequence"/>
</dbReference>
<keyword evidence="4" id="KW-1185">Reference proteome</keyword>
<sequence>MVGCSWWSGGRWTTEGYFTMTSRKTMSYAGALASAVALALAGCNGGDKEATASPTPSSSGSSATSSPSGSGSASASATPSPTSTVRIPSKAQAKTEEGAIEFAKFYVLEMNRADVSSDSSVFRALSDSSCSSCSEIADIVDQNKAAGTRLDKVTMTVNDASVLDDSGDGYTIGLLVDEAPSQRLDRQGKVISKNPAGRLNIELGLKRSGDGWSVQALEIK</sequence>
<evidence type="ECO:0000256" key="1">
    <source>
        <dbReference type="SAM" id="MobiDB-lite"/>
    </source>
</evidence>
<feature type="compositionally biased region" description="Low complexity" evidence="1">
    <location>
        <begin position="51"/>
        <end position="84"/>
    </location>
</feature>
<comment type="caution">
    <text evidence="3">The sequence shown here is derived from an EMBL/GenBank/DDBJ whole genome shotgun (WGS) entry which is preliminary data.</text>
</comment>
<protein>
    <recommendedName>
        <fullName evidence="2">DUF6318 domain-containing protein</fullName>
    </recommendedName>
</protein>
<evidence type="ECO:0000313" key="3">
    <source>
        <dbReference type="EMBL" id="PRY50795.1"/>
    </source>
</evidence>
<evidence type="ECO:0000313" key="4">
    <source>
        <dbReference type="Proteomes" id="UP000237822"/>
    </source>
</evidence>
<gene>
    <name evidence="3" type="ORF">BCF74_13817</name>
</gene>
<proteinExistence type="predicted"/>
<feature type="domain" description="DUF6318" evidence="2">
    <location>
        <begin position="87"/>
        <end position="214"/>
    </location>
</feature>
<dbReference type="Pfam" id="PF19843">
    <property type="entry name" value="DUF6318"/>
    <property type="match status" value="1"/>
</dbReference>
<feature type="region of interest" description="Disordered" evidence="1">
    <location>
        <begin position="47"/>
        <end position="92"/>
    </location>
</feature>
<evidence type="ECO:0000259" key="2">
    <source>
        <dbReference type="Pfam" id="PF19843"/>
    </source>
</evidence>
<dbReference type="InterPro" id="IPR046281">
    <property type="entry name" value="DUF6318"/>
</dbReference>
<accession>A0A2T0TYM2</accession>
<dbReference type="EMBL" id="PVTI01000038">
    <property type="protein sequence ID" value="PRY50795.1"/>
    <property type="molecule type" value="Genomic_DNA"/>
</dbReference>
<name>A0A2T0TYM2_9MICO</name>
<organism evidence="3 4">
    <name type="scientific">Knoellia remsis</name>
    <dbReference type="NCBI Taxonomy" id="407159"/>
    <lineage>
        <taxon>Bacteria</taxon>
        <taxon>Bacillati</taxon>
        <taxon>Actinomycetota</taxon>
        <taxon>Actinomycetes</taxon>
        <taxon>Micrococcales</taxon>
        <taxon>Intrasporangiaceae</taxon>
        <taxon>Knoellia</taxon>
    </lineage>
</organism>